<organism evidence="2 3">
    <name type="scientific">Mycena albidolilacea</name>
    <dbReference type="NCBI Taxonomy" id="1033008"/>
    <lineage>
        <taxon>Eukaryota</taxon>
        <taxon>Fungi</taxon>
        <taxon>Dikarya</taxon>
        <taxon>Basidiomycota</taxon>
        <taxon>Agaricomycotina</taxon>
        <taxon>Agaricomycetes</taxon>
        <taxon>Agaricomycetidae</taxon>
        <taxon>Agaricales</taxon>
        <taxon>Marasmiineae</taxon>
        <taxon>Mycenaceae</taxon>
        <taxon>Mycena</taxon>
    </lineage>
</organism>
<accession>A0AAD6Z7Y9</accession>
<evidence type="ECO:0000256" key="1">
    <source>
        <dbReference type="SAM" id="MobiDB-lite"/>
    </source>
</evidence>
<reference evidence="2" key="1">
    <citation type="submission" date="2023-03" db="EMBL/GenBank/DDBJ databases">
        <title>Massive genome expansion in bonnet fungi (Mycena s.s.) driven by repeated elements and novel gene families across ecological guilds.</title>
        <authorList>
            <consortium name="Lawrence Berkeley National Laboratory"/>
            <person name="Harder C.B."/>
            <person name="Miyauchi S."/>
            <person name="Viragh M."/>
            <person name="Kuo A."/>
            <person name="Thoen E."/>
            <person name="Andreopoulos B."/>
            <person name="Lu D."/>
            <person name="Skrede I."/>
            <person name="Drula E."/>
            <person name="Henrissat B."/>
            <person name="Morin E."/>
            <person name="Kohler A."/>
            <person name="Barry K."/>
            <person name="LaButti K."/>
            <person name="Morin E."/>
            <person name="Salamov A."/>
            <person name="Lipzen A."/>
            <person name="Mereny Z."/>
            <person name="Hegedus B."/>
            <person name="Baldrian P."/>
            <person name="Stursova M."/>
            <person name="Weitz H."/>
            <person name="Taylor A."/>
            <person name="Grigoriev I.V."/>
            <person name="Nagy L.G."/>
            <person name="Martin F."/>
            <person name="Kauserud H."/>
        </authorList>
    </citation>
    <scope>NUCLEOTIDE SEQUENCE</scope>
    <source>
        <strain evidence="2">CBHHK002</strain>
    </source>
</reference>
<comment type="caution">
    <text evidence="2">The sequence shown here is derived from an EMBL/GenBank/DDBJ whole genome shotgun (WGS) entry which is preliminary data.</text>
</comment>
<evidence type="ECO:0000313" key="2">
    <source>
        <dbReference type="EMBL" id="KAJ7311555.1"/>
    </source>
</evidence>
<dbReference type="Proteomes" id="UP001218218">
    <property type="component" value="Unassembled WGS sequence"/>
</dbReference>
<feature type="compositionally biased region" description="Low complexity" evidence="1">
    <location>
        <begin position="367"/>
        <end position="388"/>
    </location>
</feature>
<name>A0AAD6Z7Y9_9AGAR</name>
<dbReference type="AlphaFoldDB" id="A0AAD6Z7Y9"/>
<feature type="compositionally biased region" description="Basic and acidic residues" evidence="1">
    <location>
        <begin position="399"/>
        <end position="408"/>
    </location>
</feature>
<protein>
    <submittedName>
        <fullName evidence="2">Uncharacterized protein</fullName>
    </submittedName>
</protein>
<gene>
    <name evidence="2" type="ORF">DFH08DRAFT_822663</name>
</gene>
<evidence type="ECO:0000313" key="3">
    <source>
        <dbReference type="Proteomes" id="UP001218218"/>
    </source>
</evidence>
<sequence length="527" mass="58119">MLLSKTLAFSKPPSRIGLKPLSIVDELQKAAQANRHQKGTRLLSRLRPKKKENIDSVSTDVLATKDIDAAPLRRMVARHPLTIDHTIERTPFAPRKLRTVNLRRALNNTTAYRSPSAPRFDPCACSSCSHLVHKSRLRLPCFVTPSKTPKTPKPSRILVYVRGRGTGFRHSTSPYAFCGACAPQTCPRVVFETATQADLLVPEISSTFAPVLLDVKVDKLAHEGMKTIKIVVLVKVDEPCSPAVVPRRMADLGIQTQLEEKEAIKHLIFAPTPRSTVNSKVQTDAPARTQRHNWSRHLHNSHLHQAHLPHLFIRCRPPPVKAAAPGTKVGKAPAAWKRGPSDLVKELNLLIARRKIDGTIRSPRQNPPTTTTSTTTTSTSPTTRSPSTLKSALRPWRPAPKEKEKENAQSEPKASLRPWRSSLNGNRKADAKVATSKSWRRLLPKAKKMMEPEDEGELDREAGGRRLPLGVVNTNVGGGSAPTDPQSTLKIRRIVVPQVVAGSVPSRNPKIVSELALVRAQQKVDVL</sequence>
<dbReference type="EMBL" id="JARIHO010000075">
    <property type="protein sequence ID" value="KAJ7311555.1"/>
    <property type="molecule type" value="Genomic_DNA"/>
</dbReference>
<feature type="region of interest" description="Disordered" evidence="1">
    <location>
        <begin position="355"/>
        <end position="438"/>
    </location>
</feature>
<keyword evidence="3" id="KW-1185">Reference proteome</keyword>
<proteinExistence type="predicted"/>